<evidence type="ECO:0000313" key="5">
    <source>
        <dbReference type="RefSeq" id="XP_034290866.1"/>
    </source>
</evidence>
<dbReference type="Pfam" id="PF09794">
    <property type="entry name" value="Avl9"/>
    <property type="match status" value="1"/>
</dbReference>
<dbReference type="KEGG" id="pgut:117675679"/>
<dbReference type="RefSeq" id="XP_034290866.1">
    <property type="nucleotide sequence ID" value="XM_034434975.2"/>
</dbReference>
<gene>
    <name evidence="5" type="primary">AVL9</name>
</gene>
<dbReference type="GO" id="GO:0005737">
    <property type="term" value="C:cytoplasm"/>
    <property type="evidence" value="ECO:0007669"/>
    <property type="project" value="TreeGrafter"/>
</dbReference>
<dbReference type="AlphaFoldDB" id="A0A6P9DEY2"/>
<name>A0A6P9DEY2_PANGU</name>
<dbReference type="InParanoid" id="A0A6P9DEY2"/>
<evidence type="ECO:0000313" key="4">
    <source>
        <dbReference type="Proteomes" id="UP001652622"/>
    </source>
</evidence>
<dbReference type="InterPro" id="IPR037516">
    <property type="entry name" value="Tripartite_DENN"/>
</dbReference>
<dbReference type="PANTHER" id="PTHR31017:SF1">
    <property type="entry name" value="LATE SECRETORY PATHWAY PROTEIN AVL9 HOMOLOG"/>
    <property type="match status" value="1"/>
</dbReference>
<feature type="domain" description="UDENN" evidence="3">
    <location>
        <begin position="97"/>
        <end position="681"/>
    </location>
</feature>
<dbReference type="Proteomes" id="UP001652622">
    <property type="component" value="Unplaced"/>
</dbReference>
<evidence type="ECO:0000259" key="3">
    <source>
        <dbReference type="PROSITE" id="PS50211"/>
    </source>
</evidence>
<keyword evidence="4" id="KW-1185">Reference proteome</keyword>
<sequence>MPMKSIHGFDPASQARLFLYPVPFANSTPSTPLEFSDLRDAPPTHASMTFITKRQKLGRVGSRVGRHSSRRSSQSTPLPNIGVVARLLVGTGKRETVKQTLEVEKESSNFQSEGKIEFSYPSLILGESYDSNTLPEEWKYLPFLALPDGAHNYQEDTVFFHLPPRSGDRSTIYGVSCYRQIEAKALKVRQADITRETVQKSVCVLSQLPLYGLLQAKLQLITHAYFEEKDFSQISILKELYEHMNSSLGGSSLEGSQVYLGLSPRDLVLQFRHKVLILFKLILLEKKVLFYISPVNRLVGALMTVLSLFPGMIEHGLTDCSQYRPRKNTAEEVGQEVSPPSTYCVSLSALAFSNANFDTVGEGKKLSRNQERDTQRADVPLFQIEHQSSEFHVCQDHEQYLKNSLHTSPESSESEWETLDPNLLQDPNLKEGECEITSVAGQTKFLLKESVISKSVPITVQPQPNTGHTVFVPGLISGLEEDQYGMPLAVFTKGYLCLPYMALQQHHLLSDVTIRGFVAGATNILFHQQKHLSDAIVEIEEALVEVHDPDLRKILNPTTADLRFADFLVKHVTENRDDVFLDGTGWEGGDEWIRAQFGSYLHALLAATVQSDSEKILSDFGTAFVAAWKNTHNYRVWNSNKHPALTEVNPSHPFQGQYSVSDVKLRLSHSVQNSERGKKIGNAMVTSSRNVVQTGRAVGQSVGGALTSAKSAMSSWLSTFTQSSQSLGE</sequence>
<dbReference type="PROSITE" id="PS50211">
    <property type="entry name" value="DENN"/>
    <property type="match status" value="1"/>
</dbReference>
<accession>A0A6P9DEY2</accession>
<organism evidence="4 5">
    <name type="scientific">Pantherophis guttatus</name>
    <name type="common">Corn snake</name>
    <name type="synonym">Elaphe guttata</name>
    <dbReference type="NCBI Taxonomy" id="94885"/>
    <lineage>
        <taxon>Eukaryota</taxon>
        <taxon>Metazoa</taxon>
        <taxon>Chordata</taxon>
        <taxon>Craniata</taxon>
        <taxon>Vertebrata</taxon>
        <taxon>Euteleostomi</taxon>
        <taxon>Lepidosauria</taxon>
        <taxon>Squamata</taxon>
        <taxon>Bifurcata</taxon>
        <taxon>Unidentata</taxon>
        <taxon>Episquamata</taxon>
        <taxon>Toxicofera</taxon>
        <taxon>Serpentes</taxon>
        <taxon>Colubroidea</taxon>
        <taxon>Colubridae</taxon>
        <taxon>Colubrinae</taxon>
        <taxon>Pantherophis</taxon>
    </lineage>
</organism>
<comment type="similarity">
    <text evidence="1">Belongs to the AVL9 family.</text>
</comment>
<dbReference type="OMA" id="IRTQFRV"/>
<proteinExistence type="inferred from homology"/>
<protein>
    <submittedName>
        <fullName evidence="5">Late secretory pathway protein AVL9 homolog isoform X1</fullName>
    </submittedName>
</protein>
<dbReference type="GeneID" id="117675679"/>
<dbReference type="PANTHER" id="PTHR31017">
    <property type="entry name" value="LATE SECRETORY PATHWAY PROTEIN AVL9-RELATED"/>
    <property type="match status" value="1"/>
</dbReference>
<reference evidence="5" key="1">
    <citation type="submission" date="2025-08" db="UniProtKB">
        <authorList>
            <consortium name="RefSeq"/>
        </authorList>
    </citation>
    <scope>IDENTIFICATION</scope>
    <source>
        <tissue evidence="5">Blood</tissue>
    </source>
</reference>
<evidence type="ECO:0000256" key="2">
    <source>
        <dbReference type="SAM" id="MobiDB-lite"/>
    </source>
</evidence>
<evidence type="ECO:0000256" key="1">
    <source>
        <dbReference type="ARBA" id="ARBA00038178"/>
    </source>
</evidence>
<dbReference type="InterPro" id="IPR018307">
    <property type="entry name" value="ABL9/DENND6_dom"/>
</dbReference>
<feature type="region of interest" description="Disordered" evidence="2">
    <location>
        <begin position="403"/>
        <end position="424"/>
    </location>
</feature>
<dbReference type="CTD" id="23080"/>
<dbReference type="OrthoDB" id="26278at2759"/>
<dbReference type="InterPro" id="IPR051731">
    <property type="entry name" value="DENND11/AVL9_GEFs"/>
</dbReference>